<dbReference type="WBParaSite" id="nRc.2.0.1.t37985-RA">
    <property type="protein sequence ID" value="nRc.2.0.1.t37985-RA"/>
    <property type="gene ID" value="nRc.2.0.1.g37985"/>
</dbReference>
<dbReference type="Proteomes" id="UP000887565">
    <property type="component" value="Unplaced"/>
</dbReference>
<name>A0A915KHX3_ROMCU</name>
<feature type="compositionally biased region" description="Low complexity" evidence="1">
    <location>
        <begin position="126"/>
        <end position="143"/>
    </location>
</feature>
<protein>
    <submittedName>
        <fullName evidence="3">Uncharacterized protein</fullName>
    </submittedName>
</protein>
<evidence type="ECO:0000313" key="3">
    <source>
        <dbReference type="WBParaSite" id="nRc.2.0.1.t37985-RA"/>
    </source>
</evidence>
<dbReference type="AlphaFoldDB" id="A0A915KHX3"/>
<organism evidence="2 3">
    <name type="scientific">Romanomermis culicivorax</name>
    <name type="common">Nematode worm</name>
    <dbReference type="NCBI Taxonomy" id="13658"/>
    <lineage>
        <taxon>Eukaryota</taxon>
        <taxon>Metazoa</taxon>
        <taxon>Ecdysozoa</taxon>
        <taxon>Nematoda</taxon>
        <taxon>Enoplea</taxon>
        <taxon>Dorylaimia</taxon>
        <taxon>Mermithida</taxon>
        <taxon>Mermithoidea</taxon>
        <taxon>Mermithidae</taxon>
        <taxon>Romanomermis</taxon>
    </lineage>
</organism>
<reference evidence="3" key="1">
    <citation type="submission" date="2022-11" db="UniProtKB">
        <authorList>
            <consortium name="WormBaseParasite"/>
        </authorList>
    </citation>
    <scope>IDENTIFICATION</scope>
</reference>
<feature type="region of interest" description="Disordered" evidence="1">
    <location>
        <begin position="120"/>
        <end position="162"/>
    </location>
</feature>
<keyword evidence="2" id="KW-1185">Reference proteome</keyword>
<accession>A0A915KHX3</accession>
<evidence type="ECO:0000256" key="1">
    <source>
        <dbReference type="SAM" id="MobiDB-lite"/>
    </source>
</evidence>
<evidence type="ECO:0000313" key="2">
    <source>
        <dbReference type="Proteomes" id="UP000887565"/>
    </source>
</evidence>
<proteinExistence type="predicted"/>
<sequence>MPQLKITSTKTAAPATQRRLPANRKATVHATSHTLVMTITEKKPSNLSLPAMIAANTNATKMHRGTVLKVSKRLRHGLCPSPPNLTDYISPLHRDAEIQRHMEALKNLLKDVFKAPLLPPPMDVEPATSSSTSLPPTATSQLPHGPDIGYNNCHNSHHVAAA</sequence>